<dbReference type="InterPro" id="IPR050426">
    <property type="entry name" value="Glycosyltransferase_28"/>
</dbReference>
<dbReference type="InterPro" id="IPR010610">
    <property type="entry name" value="EryCIII-like_C"/>
</dbReference>
<organism evidence="2 3">
    <name type="scientific">Nonomuraea deserti</name>
    <dbReference type="NCBI Taxonomy" id="1848322"/>
    <lineage>
        <taxon>Bacteria</taxon>
        <taxon>Bacillati</taxon>
        <taxon>Actinomycetota</taxon>
        <taxon>Actinomycetes</taxon>
        <taxon>Streptosporangiales</taxon>
        <taxon>Streptosporangiaceae</taxon>
        <taxon>Nonomuraea</taxon>
    </lineage>
</organism>
<accession>A0A4R4V8V3</accession>
<proteinExistence type="predicted"/>
<dbReference type="GO" id="GO:0016757">
    <property type="term" value="F:glycosyltransferase activity"/>
    <property type="evidence" value="ECO:0007669"/>
    <property type="project" value="UniProtKB-ARBA"/>
</dbReference>
<comment type="caution">
    <text evidence="2">The sequence shown here is derived from an EMBL/GenBank/DDBJ whole genome shotgun (WGS) entry which is preliminary data.</text>
</comment>
<dbReference type="PANTHER" id="PTHR48050:SF13">
    <property type="entry name" value="STEROL 3-BETA-GLUCOSYLTRANSFERASE UGT80A2"/>
    <property type="match status" value="1"/>
</dbReference>
<sequence length="249" mass="26126">MRPPRVRLRLCGHRARSLSPVDRARLRVPTLGCARFVPVHRGAPATVERLLRDAGVVARVHRGGPLGRGGDPGDTGNEDLSELILPTVQGLAATDVTVVAATARPDGPEDFARLLPEIPANSVIAGYVTFDRLLPVASVLVTNGGYGGVHAALRNGVPLVVAGDTEDKPEVAARVQWSGAGLDLRTGRPRPEQVRQAVVTVLGDAGYRAAARRLRAEIAESDPFGAVAGIVAASSLARERAAVPPRSPR</sequence>
<feature type="domain" description="Erythromycin biosynthesis protein CIII-like C-terminal" evidence="1">
    <location>
        <begin position="112"/>
        <end position="223"/>
    </location>
</feature>
<dbReference type="PANTHER" id="PTHR48050">
    <property type="entry name" value="STEROL 3-BETA-GLUCOSYLTRANSFERASE"/>
    <property type="match status" value="1"/>
</dbReference>
<gene>
    <name evidence="2" type="ORF">E1292_25245</name>
</gene>
<protein>
    <recommendedName>
        <fullName evidence="1">Erythromycin biosynthesis protein CIII-like C-terminal domain-containing protein</fullName>
    </recommendedName>
</protein>
<dbReference type="Pfam" id="PF06722">
    <property type="entry name" value="EryCIII-like_C"/>
    <property type="match status" value="1"/>
</dbReference>
<evidence type="ECO:0000313" key="2">
    <source>
        <dbReference type="EMBL" id="TDD01729.1"/>
    </source>
</evidence>
<dbReference type="Proteomes" id="UP000295258">
    <property type="component" value="Unassembled WGS sequence"/>
</dbReference>
<name>A0A4R4V8V3_9ACTN</name>
<evidence type="ECO:0000313" key="3">
    <source>
        <dbReference type="Proteomes" id="UP000295258"/>
    </source>
</evidence>
<keyword evidence="3" id="KW-1185">Reference proteome</keyword>
<dbReference type="AlphaFoldDB" id="A0A4R4V8V3"/>
<dbReference type="Gene3D" id="3.40.50.2000">
    <property type="entry name" value="Glycogen Phosphorylase B"/>
    <property type="match status" value="1"/>
</dbReference>
<evidence type="ECO:0000259" key="1">
    <source>
        <dbReference type="Pfam" id="PF06722"/>
    </source>
</evidence>
<dbReference type="SUPFAM" id="SSF53756">
    <property type="entry name" value="UDP-Glycosyltransferase/glycogen phosphorylase"/>
    <property type="match status" value="1"/>
</dbReference>
<reference evidence="2 3" key="1">
    <citation type="submission" date="2019-03" db="EMBL/GenBank/DDBJ databases">
        <title>Draft genome sequences of novel Actinobacteria.</title>
        <authorList>
            <person name="Sahin N."/>
            <person name="Ay H."/>
            <person name="Saygin H."/>
        </authorList>
    </citation>
    <scope>NUCLEOTIDE SEQUENCE [LARGE SCALE GENOMIC DNA]</scope>
    <source>
        <strain evidence="2 3">KC310</strain>
    </source>
</reference>
<dbReference type="EMBL" id="SMKO01000073">
    <property type="protein sequence ID" value="TDD01729.1"/>
    <property type="molecule type" value="Genomic_DNA"/>
</dbReference>